<feature type="signal peptide" evidence="4">
    <location>
        <begin position="1"/>
        <end position="40"/>
    </location>
</feature>
<dbReference type="InterPro" id="IPR033900">
    <property type="entry name" value="Gram_neg_porin_domain"/>
</dbReference>
<dbReference type="Proteomes" id="UP000004827">
    <property type="component" value="Unassembled WGS sequence"/>
</dbReference>
<comment type="caution">
    <text evidence="6">The sequence shown here is derived from an EMBL/GenBank/DDBJ whole genome shotgun (WGS) entry which is preliminary data.</text>
</comment>
<gene>
    <name evidence="6" type="ORF">VMB_25830</name>
</gene>
<dbReference type="Gene3D" id="2.40.160.10">
    <property type="entry name" value="Porin"/>
    <property type="match status" value="1"/>
</dbReference>
<dbReference type="InterPro" id="IPR023614">
    <property type="entry name" value="Porin_dom_sf"/>
</dbReference>
<dbReference type="GO" id="GO:0009279">
    <property type="term" value="C:cell outer membrane"/>
    <property type="evidence" value="ECO:0007669"/>
    <property type="project" value="UniProtKB-SubCell"/>
</dbReference>
<dbReference type="Pfam" id="PF13609">
    <property type="entry name" value="Porin_4"/>
    <property type="match status" value="1"/>
</dbReference>
<dbReference type="InterPro" id="IPR050298">
    <property type="entry name" value="Gram-neg_bact_OMP"/>
</dbReference>
<dbReference type="EMBL" id="ACYU01000122">
    <property type="protein sequence ID" value="EEW06184.1"/>
    <property type="molecule type" value="Genomic_DNA"/>
</dbReference>
<dbReference type="PANTHER" id="PTHR34501">
    <property type="entry name" value="PROTEIN YDDL-RELATED"/>
    <property type="match status" value="1"/>
</dbReference>
<evidence type="ECO:0000256" key="2">
    <source>
        <dbReference type="ARBA" id="ARBA00022729"/>
    </source>
</evidence>
<reference evidence="6 7" key="1">
    <citation type="journal article" date="2009" name="BMC Evol. Biol.">
        <title>Genomic taxonomy of Vibrios.</title>
        <authorList>
            <person name="Thompson C.C."/>
            <person name="Vicente A.C."/>
            <person name="Souza R.C."/>
            <person name="Vasconcelos A.T."/>
            <person name="Vesth T."/>
            <person name="Alves N.Jr."/>
            <person name="Ussery D.W."/>
            <person name="Iida T."/>
            <person name="Thompson F.L."/>
        </authorList>
    </citation>
    <scope>NUCLEOTIDE SEQUENCE [LARGE SCALE GENOMIC DNA]</scope>
    <source>
        <strain evidence="6 7">VM603</strain>
    </source>
</reference>
<comment type="subcellular location">
    <subcellularLocation>
        <location evidence="1">Cell outer membrane</location>
        <topology evidence="1">Multi-pass membrane protein</topology>
    </subcellularLocation>
</comment>
<feature type="chain" id="PRO_5003039379" evidence="4">
    <location>
        <begin position="41"/>
        <end position="369"/>
    </location>
</feature>
<proteinExistence type="predicted"/>
<dbReference type="GO" id="GO:0015288">
    <property type="term" value="F:porin activity"/>
    <property type="evidence" value="ECO:0007669"/>
    <property type="project" value="InterPro"/>
</dbReference>
<protein>
    <submittedName>
        <fullName evidence="6">Outer membrane protein</fullName>
    </submittedName>
</protein>
<keyword evidence="3" id="KW-0472">Membrane</keyword>
<evidence type="ECO:0000259" key="5">
    <source>
        <dbReference type="Pfam" id="PF13609"/>
    </source>
</evidence>
<organism evidence="6 7">
    <name type="scientific">Vibrio mimicus VM603</name>
    <dbReference type="NCBI Taxonomy" id="671074"/>
    <lineage>
        <taxon>Bacteria</taxon>
        <taxon>Pseudomonadati</taxon>
        <taxon>Pseudomonadota</taxon>
        <taxon>Gammaproteobacteria</taxon>
        <taxon>Vibrionales</taxon>
        <taxon>Vibrionaceae</taxon>
        <taxon>Vibrio</taxon>
    </lineage>
</organism>
<evidence type="ECO:0000313" key="7">
    <source>
        <dbReference type="Proteomes" id="UP000004827"/>
    </source>
</evidence>
<accession>D2YGD6</accession>
<evidence type="ECO:0000256" key="4">
    <source>
        <dbReference type="SAM" id="SignalP"/>
    </source>
</evidence>
<evidence type="ECO:0000256" key="1">
    <source>
        <dbReference type="ARBA" id="ARBA00004571"/>
    </source>
</evidence>
<feature type="domain" description="Porin" evidence="5">
    <location>
        <begin position="28"/>
        <end position="339"/>
    </location>
</feature>
<evidence type="ECO:0000256" key="3">
    <source>
        <dbReference type="ARBA" id="ARBA00023136"/>
    </source>
</evidence>
<dbReference type="AlphaFoldDB" id="D2YGD6"/>
<evidence type="ECO:0000313" key="6">
    <source>
        <dbReference type="EMBL" id="EEW06184.1"/>
    </source>
</evidence>
<dbReference type="SUPFAM" id="SSF56935">
    <property type="entry name" value="Porins"/>
    <property type="match status" value="1"/>
</dbReference>
<sequence>MRRKIKQIKFMDNKLGLNKMNKTLIALAVSAAAVATGAYAEGINQSGDKAGSTVYSAQGTSLEIGGRAEARLSMKDGKADDKSRVRLNFLGKAEINDSLYGVGFYEGEFTTADNDSGSDLDNRYTYAGIGGTFGEVTYGKNDGSLGVLTDFTDIMSYHGNSAADKIAVADRTDNMLAYKGQFADLGVKASYRFADRDTSTGEFADNKEDGYSLSAIYAFGDTGFNIGAGYADQNDNNEYMLAASYRLENFYVAGLFTDGEKNFDSNSNGNNSVVKGKFTGIQDYTGYELAAAYKLGQAAFTTTYNNAETANDTSANNVAIDATYYFKPNFRTYISYNFNLLDAGDKLGNSTVSKIDAEDELAIGLRYDF</sequence>
<dbReference type="CDD" id="cd00342">
    <property type="entry name" value="gram_neg_porins"/>
    <property type="match status" value="1"/>
</dbReference>
<dbReference type="PANTHER" id="PTHR34501:SF2">
    <property type="entry name" value="OUTER MEMBRANE PORIN F-RELATED"/>
    <property type="match status" value="1"/>
</dbReference>
<keyword evidence="2 4" id="KW-0732">Signal</keyword>
<name>D2YGD6_VIBMI</name>